<organism evidence="2 3">
    <name type="scientific">Colletotrichum higginsianum</name>
    <dbReference type="NCBI Taxonomy" id="80884"/>
    <lineage>
        <taxon>Eukaryota</taxon>
        <taxon>Fungi</taxon>
        <taxon>Dikarya</taxon>
        <taxon>Ascomycota</taxon>
        <taxon>Pezizomycotina</taxon>
        <taxon>Sordariomycetes</taxon>
        <taxon>Hypocreomycetidae</taxon>
        <taxon>Glomerellales</taxon>
        <taxon>Glomerellaceae</taxon>
        <taxon>Colletotrichum</taxon>
        <taxon>Colletotrichum destructivum species complex</taxon>
    </lineage>
</organism>
<dbReference type="Proteomes" id="UP000305883">
    <property type="component" value="Unassembled WGS sequence"/>
</dbReference>
<evidence type="ECO:0000313" key="2">
    <source>
        <dbReference type="EMBL" id="TIC90249.1"/>
    </source>
</evidence>
<dbReference type="Pfam" id="PF08592">
    <property type="entry name" value="Anthrone_oxy"/>
    <property type="match status" value="1"/>
</dbReference>
<keyword evidence="1" id="KW-0812">Transmembrane</keyword>
<protein>
    <submittedName>
        <fullName evidence="2">Anthrone oxygenase encC</fullName>
    </submittedName>
</protein>
<feature type="transmembrane region" description="Helical" evidence="1">
    <location>
        <begin position="64"/>
        <end position="81"/>
    </location>
</feature>
<evidence type="ECO:0000313" key="3">
    <source>
        <dbReference type="Proteomes" id="UP000305883"/>
    </source>
</evidence>
<dbReference type="InterPro" id="IPR013901">
    <property type="entry name" value="Anthrone_oxy"/>
</dbReference>
<comment type="caution">
    <text evidence="2">The sequence shown here is derived from an EMBL/GenBank/DDBJ whole genome shotgun (WGS) entry which is preliminary data.</text>
</comment>
<accession>A0A4T0VEB4</accession>
<keyword evidence="1" id="KW-0472">Membrane</keyword>
<gene>
    <name evidence="2" type="ORF">CH35J_012031</name>
</gene>
<dbReference type="OrthoDB" id="10018191at2759"/>
<evidence type="ECO:0000256" key="1">
    <source>
        <dbReference type="SAM" id="Phobius"/>
    </source>
</evidence>
<keyword evidence="1" id="KW-1133">Transmembrane helix</keyword>
<sequence>MTDLANNYEDWTRALQLANLLAVAHLAGYQFASDKIALHNVLQLGDKETVVKQWFRGWDFGRKYGPTMVCGTAGVFGFLAWKDGTASPAFLYNLTASVLSIFVAPYTQFRIFPLNDKLLREYKISEDKKKTDGTSDGVSLEVVREWAAEWKRLDMHRQLLAYLAAISGLVAVLKT</sequence>
<proteinExistence type="predicted"/>
<reference evidence="2 3" key="1">
    <citation type="journal article" date="2019" name="Genome Biol. Evol.">
        <title>Genomic Plasticity Mediated by Transposable Elements in the Plant Pathogenic Fungus Colletotrichum higginsianum.</title>
        <authorList>
            <person name="Tsushima A."/>
            <person name="Gan P."/>
            <person name="Kumakura N."/>
            <person name="Narusaka M."/>
            <person name="Takano Y."/>
            <person name="Narusaka Y."/>
            <person name="Shirasu K."/>
        </authorList>
    </citation>
    <scope>NUCLEOTIDE SEQUENCE [LARGE SCALE GENOMIC DNA]</scope>
    <source>
        <strain evidence="2 3">MAFF305635-RFP</strain>
    </source>
</reference>
<dbReference type="EMBL" id="MWPZ01000012">
    <property type="protein sequence ID" value="TIC90249.1"/>
    <property type="molecule type" value="Genomic_DNA"/>
</dbReference>
<name>A0A4T0VEB4_9PEZI</name>
<dbReference type="AlphaFoldDB" id="A0A4T0VEB4"/>
<feature type="transmembrane region" description="Helical" evidence="1">
    <location>
        <begin position="155"/>
        <end position="173"/>
    </location>
</feature>
<feature type="transmembrane region" description="Helical" evidence="1">
    <location>
        <begin position="90"/>
        <end position="109"/>
    </location>
</feature>